<organism evidence="2 3">
    <name type="scientific">Cladophialophora psammophila CBS 110553</name>
    <dbReference type="NCBI Taxonomy" id="1182543"/>
    <lineage>
        <taxon>Eukaryota</taxon>
        <taxon>Fungi</taxon>
        <taxon>Dikarya</taxon>
        <taxon>Ascomycota</taxon>
        <taxon>Pezizomycotina</taxon>
        <taxon>Eurotiomycetes</taxon>
        <taxon>Chaetothyriomycetidae</taxon>
        <taxon>Chaetothyriales</taxon>
        <taxon>Herpotrichiellaceae</taxon>
        <taxon>Cladophialophora</taxon>
    </lineage>
</organism>
<dbReference type="HOGENOM" id="CLU_028475_0_0_1"/>
<feature type="compositionally biased region" description="Basic and acidic residues" evidence="1">
    <location>
        <begin position="1"/>
        <end position="11"/>
    </location>
</feature>
<sequence length="663" mass="74326">MKKPRASDRTEGQVFLFVNKNPKSKSLSKSDGAVAKQINRHAQHFRSRKVEAQKITSARSNCSSARRIALDGWHRKETGQGTSEKWLRPSHPSPKLTENPSSSSDESSPVSSPNEELAAGSPSQDSTPARQIFSPWIDTASVQLPPIAPTRPRKPLSVHVLAGSSELDLDDDEPQFEDEGALELSSPVYRANFTSYDCIDPFRSTPIRITPRIHVVLQHTLQIYAYAGNNYKLAFLPKHVRSTISQFPIGAVVQRSVYKEHHLYSLMAAMLARMKHVFDMSPTADDPQAIRAKASHYLRKELIRCSRSGDVDKQTILDILFLCVNEMQYGRYDDVRKHLQIVGKLLHLLDPTQLLDRWISETAAHVDNQLSLSTARRPVLPFTFDPGPMLPERMAILRREALNLEYFGYPKPTSLIVARGPNGSMGITDAIADLAATLDIRMGSQFVQALKMGAFPWDLGRIVSDLVDCIEIAKVVWLSPLAVCFDAEWLCRKARAVLRGLLAIAPDRNIGAMDLMCKCTECVRLSLLILMTHACTLIGFQTAKTNVQRLQGAMQYALKFWCPAIGWTEECTPLNPNARLDPFCELQARFVLWSLLTGCWSAEGQPEEGFFALRALHICRYFGYTTYDDLHNHMAGFLYSKSLQERSLRNAAARLQKPPAEPI</sequence>
<dbReference type="RefSeq" id="XP_007745378.1">
    <property type="nucleotide sequence ID" value="XM_007747188.1"/>
</dbReference>
<evidence type="ECO:0000313" key="3">
    <source>
        <dbReference type="Proteomes" id="UP000019471"/>
    </source>
</evidence>
<evidence type="ECO:0000256" key="1">
    <source>
        <dbReference type="SAM" id="MobiDB-lite"/>
    </source>
</evidence>
<feature type="compositionally biased region" description="Basic residues" evidence="1">
    <location>
        <begin position="38"/>
        <end position="47"/>
    </location>
</feature>
<dbReference type="Proteomes" id="UP000019471">
    <property type="component" value="Unassembled WGS sequence"/>
</dbReference>
<feature type="compositionally biased region" description="Polar residues" evidence="1">
    <location>
        <begin position="54"/>
        <end position="64"/>
    </location>
</feature>
<comment type="caution">
    <text evidence="2">The sequence shown here is derived from an EMBL/GenBank/DDBJ whole genome shotgun (WGS) entry which is preliminary data.</text>
</comment>
<accession>W9X0S8</accession>
<feature type="compositionally biased region" description="Basic and acidic residues" evidence="1">
    <location>
        <begin position="68"/>
        <end position="78"/>
    </location>
</feature>
<keyword evidence="3" id="KW-1185">Reference proteome</keyword>
<dbReference type="GeneID" id="19191305"/>
<dbReference type="EMBL" id="AMGX01000009">
    <property type="protein sequence ID" value="EXJ70526.1"/>
    <property type="molecule type" value="Genomic_DNA"/>
</dbReference>
<dbReference type="PANTHER" id="PTHR37540:SF5">
    <property type="entry name" value="TRANSCRIPTION FACTOR DOMAIN-CONTAINING PROTEIN"/>
    <property type="match status" value="1"/>
</dbReference>
<reference evidence="2 3" key="1">
    <citation type="submission" date="2013-03" db="EMBL/GenBank/DDBJ databases">
        <title>The Genome Sequence of Cladophialophora psammophila CBS 110553.</title>
        <authorList>
            <consortium name="The Broad Institute Genomics Platform"/>
            <person name="Cuomo C."/>
            <person name="de Hoog S."/>
            <person name="Gorbushina A."/>
            <person name="Walker B."/>
            <person name="Young S.K."/>
            <person name="Zeng Q."/>
            <person name="Gargeya S."/>
            <person name="Fitzgerald M."/>
            <person name="Haas B."/>
            <person name="Abouelleil A."/>
            <person name="Allen A.W."/>
            <person name="Alvarado L."/>
            <person name="Arachchi H.M."/>
            <person name="Berlin A.M."/>
            <person name="Chapman S.B."/>
            <person name="Gainer-Dewar J."/>
            <person name="Goldberg J."/>
            <person name="Griggs A."/>
            <person name="Gujja S."/>
            <person name="Hansen M."/>
            <person name="Howarth C."/>
            <person name="Imamovic A."/>
            <person name="Ireland A."/>
            <person name="Larimer J."/>
            <person name="McCowan C."/>
            <person name="Murphy C."/>
            <person name="Pearson M."/>
            <person name="Poon T.W."/>
            <person name="Priest M."/>
            <person name="Roberts A."/>
            <person name="Saif S."/>
            <person name="Shea T."/>
            <person name="Sisk P."/>
            <person name="Sykes S."/>
            <person name="Wortman J."/>
            <person name="Nusbaum C."/>
            <person name="Birren B."/>
        </authorList>
    </citation>
    <scope>NUCLEOTIDE SEQUENCE [LARGE SCALE GENOMIC DNA]</scope>
    <source>
        <strain evidence="2 3">CBS 110553</strain>
    </source>
</reference>
<gene>
    <name evidence="2" type="ORF">A1O5_06596</name>
</gene>
<evidence type="ECO:0000313" key="2">
    <source>
        <dbReference type="EMBL" id="EXJ70526.1"/>
    </source>
</evidence>
<dbReference type="PANTHER" id="PTHR37540">
    <property type="entry name" value="TRANSCRIPTION FACTOR (ACR-2), PUTATIVE-RELATED-RELATED"/>
    <property type="match status" value="1"/>
</dbReference>
<name>W9X0S8_9EURO</name>
<feature type="region of interest" description="Disordered" evidence="1">
    <location>
        <begin position="1"/>
        <end position="129"/>
    </location>
</feature>
<dbReference type="OrthoDB" id="4115225at2759"/>
<feature type="compositionally biased region" description="Low complexity" evidence="1">
    <location>
        <begin position="19"/>
        <end position="30"/>
    </location>
</feature>
<dbReference type="AlphaFoldDB" id="W9X0S8"/>
<proteinExistence type="predicted"/>
<protein>
    <recommendedName>
        <fullName evidence="4">Tachykinin family protein</fullName>
    </recommendedName>
</protein>
<evidence type="ECO:0008006" key="4">
    <source>
        <dbReference type="Google" id="ProtNLM"/>
    </source>
</evidence>
<dbReference type="eggNOG" id="ENOG502T4KF">
    <property type="taxonomic scope" value="Eukaryota"/>
</dbReference>
<feature type="compositionally biased region" description="Low complexity" evidence="1">
    <location>
        <begin position="98"/>
        <end position="116"/>
    </location>
</feature>